<accession>A0A3M7SE68</accession>
<name>A0A3M7SE68_BRAPC</name>
<dbReference type="EMBL" id="REGN01001528">
    <property type="protein sequence ID" value="RNA34072.1"/>
    <property type="molecule type" value="Genomic_DNA"/>
</dbReference>
<proteinExistence type="predicted"/>
<dbReference type="AlphaFoldDB" id="A0A3M7SE68"/>
<reference evidence="1 2" key="1">
    <citation type="journal article" date="2018" name="Sci. Rep.">
        <title>Genomic signatures of local adaptation to the degree of environmental predictability in rotifers.</title>
        <authorList>
            <person name="Franch-Gras L."/>
            <person name="Hahn C."/>
            <person name="Garcia-Roger E.M."/>
            <person name="Carmona M.J."/>
            <person name="Serra M."/>
            <person name="Gomez A."/>
        </authorList>
    </citation>
    <scope>NUCLEOTIDE SEQUENCE [LARGE SCALE GENOMIC DNA]</scope>
    <source>
        <strain evidence="1">HYR1</strain>
    </source>
</reference>
<dbReference type="Proteomes" id="UP000276133">
    <property type="component" value="Unassembled WGS sequence"/>
</dbReference>
<comment type="caution">
    <text evidence="1">The sequence shown here is derived from an EMBL/GenBank/DDBJ whole genome shotgun (WGS) entry which is preliminary data.</text>
</comment>
<sequence length="186" mass="22147">MKFKKKLKCDKRFLTTTTTNKKKKRYHLKEPKPIRSCNLAVSTLTGVLDPNVFMSMDRATWFVRLFQMLNTQFVKKLIDRKKIHLEKIQWIILDLIDNDKTFFHFNFKTRMDQSALDAESECLPIYHRIVTLLLIVLIDQFILLKTDTNLVAHLRTVTMAFRFFFKFTCLMSFSHNSLCSNRKTNK</sequence>
<evidence type="ECO:0000313" key="1">
    <source>
        <dbReference type="EMBL" id="RNA34072.1"/>
    </source>
</evidence>
<keyword evidence="2" id="KW-1185">Reference proteome</keyword>
<organism evidence="1 2">
    <name type="scientific">Brachionus plicatilis</name>
    <name type="common">Marine rotifer</name>
    <name type="synonym">Brachionus muelleri</name>
    <dbReference type="NCBI Taxonomy" id="10195"/>
    <lineage>
        <taxon>Eukaryota</taxon>
        <taxon>Metazoa</taxon>
        <taxon>Spiralia</taxon>
        <taxon>Gnathifera</taxon>
        <taxon>Rotifera</taxon>
        <taxon>Eurotatoria</taxon>
        <taxon>Monogononta</taxon>
        <taxon>Pseudotrocha</taxon>
        <taxon>Ploima</taxon>
        <taxon>Brachionidae</taxon>
        <taxon>Brachionus</taxon>
    </lineage>
</organism>
<protein>
    <submittedName>
        <fullName evidence="1">Uncharacterized protein</fullName>
    </submittedName>
</protein>
<evidence type="ECO:0000313" key="2">
    <source>
        <dbReference type="Proteomes" id="UP000276133"/>
    </source>
</evidence>
<gene>
    <name evidence="1" type="ORF">BpHYR1_044055</name>
</gene>